<organism evidence="2 3">
    <name type="scientific">Cordyceps confragosa</name>
    <name type="common">Lecanicillium lecanii</name>
    <dbReference type="NCBI Taxonomy" id="2714763"/>
    <lineage>
        <taxon>Eukaryota</taxon>
        <taxon>Fungi</taxon>
        <taxon>Dikarya</taxon>
        <taxon>Ascomycota</taxon>
        <taxon>Pezizomycotina</taxon>
        <taxon>Sordariomycetes</taxon>
        <taxon>Hypocreomycetidae</taxon>
        <taxon>Hypocreales</taxon>
        <taxon>Cordycipitaceae</taxon>
        <taxon>Akanthomyces</taxon>
    </lineage>
</organism>
<protein>
    <submittedName>
        <fullName evidence="2">Uncharacterized protein</fullName>
    </submittedName>
</protein>
<accession>A0A179I3G8</accession>
<feature type="region of interest" description="Disordered" evidence="1">
    <location>
        <begin position="49"/>
        <end position="124"/>
    </location>
</feature>
<name>A0A179I3G8_CORDF</name>
<evidence type="ECO:0000313" key="2">
    <source>
        <dbReference type="EMBL" id="OAQ96083.1"/>
    </source>
</evidence>
<reference evidence="2 3" key="1">
    <citation type="submission" date="2016-03" db="EMBL/GenBank/DDBJ databases">
        <title>Fine-scale spatial genetic structure of a fungal parasite of coffee scale insects.</title>
        <authorList>
            <person name="Jackson D."/>
            <person name="Zemenick K.A."/>
            <person name="Malloure B."/>
            <person name="Quandt C.A."/>
            <person name="James T.Y."/>
        </authorList>
    </citation>
    <scope>NUCLEOTIDE SEQUENCE [LARGE SCALE GENOMIC DNA]</scope>
    <source>
        <strain evidence="2 3">UM487</strain>
    </source>
</reference>
<feature type="compositionally biased region" description="Basic and acidic residues" evidence="1">
    <location>
        <begin position="115"/>
        <end position="124"/>
    </location>
</feature>
<evidence type="ECO:0000256" key="1">
    <source>
        <dbReference type="SAM" id="MobiDB-lite"/>
    </source>
</evidence>
<evidence type="ECO:0000313" key="3">
    <source>
        <dbReference type="Proteomes" id="UP000243081"/>
    </source>
</evidence>
<feature type="compositionally biased region" description="Polar residues" evidence="1">
    <location>
        <begin position="62"/>
        <end position="74"/>
    </location>
</feature>
<proteinExistence type="predicted"/>
<dbReference type="EMBL" id="LUKN01004379">
    <property type="protein sequence ID" value="OAQ96083.1"/>
    <property type="molecule type" value="Genomic_DNA"/>
</dbReference>
<dbReference type="OrthoDB" id="4940976at2759"/>
<dbReference type="Proteomes" id="UP000243081">
    <property type="component" value="Unassembled WGS sequence"/>
</dbReference>
<gene>
    <name evidence="2" type="ORF">LLEC1_06962</name>
</gene>
<keyword evidence="3" id="KW-1185">Reference proteome</keyword>
<sequence length="124" mass="13219">MASVPELQKKYDEISAIRQAAISDFTLSNAQKRDIAHAFTAARTELRAASKAAMAARAKPKQTPSADQLASVPSMSRDEKDQTSPPHEVLENPASTAPELMGNDPAPATPGPLDKGPELEVLEK</sequence>
<comment type="caution">
    <text evidence="2">The sequence shown here is derived from an EMBL/GenBank/DDBJ whole genome shotgun (WGS) entry which is preliminary data.</text>
</comment>
<dbReference type="AlphaFoldDB" id="A0A179I3G8"/>